<feature type="region of interest" description="Disordered" evidence="1">
    <location>
        <begin position="1"/>
        <end position="22"/>
    </location>
</feature>
<reference evidence="3 4" key="3">
    <citation type="journal article" date="2011" name="Nat. Chem. Biol.">
        <title>Reveromycin A biosynthesis uses RevG and RevJ for stereospecific spiroacetal formation.</title>
        <authorList>
            <person name="Takahashi S."/>
            <person name="Toyoda A."/>
            <person name="Sekiyama Y."/>
            <person name="Takagi H."/>
            <person name="Nogawa T."/>
            <person name="Uramoto M."/>
            <person name="Suzuki R."/>
            <person name="Koshino H."/>
            <person name="Kumano T."/>
            <person name="Panthee S."/>
            <person name="Dairi T."/>
            <person name="Ishikawa J."/>
            <person name="Ikeda H."/>
            <person name="Sakaki Y."/>
            <person name="Osada H."/>
        </authorList>
    </citation>
    <scope>NUCLEOTIDE SEQUENCE [LARGE SCALE GENOMIC DNA]</scope>
    <source>
        <strain evidence="3 4">SN-593</strain>
    </source>
</reference>
<reference evidence="3 4" key="2">
    <citation type="journal article" date="2011" name="J. Antibiot.">
        <title>Furaquinocins I and J: novel polyketide isoprenoid hybrid compounds from Streptomyces reveromyceticus SN-593.</title>
        <authorList>
            <person name="Panthee S."/>
            <person name="Takahashi S."/>
            <person name="Takagi H."/>
            <person name="Nogawa T."/>
            <person name="Oowada E."/>
            <person name="Uramoto M."/>
            <person name="Osada H."/>
        </authorList>
    </citation>
    <scope>NUCLEOTIDE SEQUENCE [LARGE SCALE GENOMIC DNA]</scope>
    <source>
        <strain evidence="3 4">SN-593</strain>
    </source>
</reference>
<evidence type="ECO:0000313" key="4">
    <source>
        <dbReference type="Proteomes" id="UP000595703"/>
    </source>
</evidence>
<evidence type="ECO:0000256" key="2">
    <source>
        <dbReference type="SAM" id="Phobius"/>
    </source>
</evidence>
<feature type="transmembrane region" description="Helical" evidence="2">
    <location>
        <begin position="87"/>
        <end position="112"/>
    </location>
</feature>
<protein>
    <recommendedName>
        <fullName evidence="5">DUF624 domain-containing protein</fullName>
    </recommendedName>
</protein>
<dbReference type="AlphaFoldDB" id="A0A7U3UZ59"/>
<keyword evidence="2" id="KW-1133">Transmembrane helix</keyword>
<organism evidence="3 4">
    <name type="scientific">Actinacidiphila reveromycinica</name>
    <dbReference type="NCBI Taxonomy" id="659352"/>
    <lineage>
        <taxon>Bacteria</taxon>
        <taxon>Bacillati</taxon>
        <taxon>Actinomycetota</taxon>
        <taxon>Actinomycetes</taxon>
        <taxon>Kitasatosporales</taxon>
        <taxon>Streptomycetaceae</taxon>
        <taxon>Actinacidiphila</taxon>
    </lineage>
</organism>
<evidence type="ECO:0008006" key="5">
    <source>
        <dbReference type="Google" id="ProtNLM"/>
    </source>
</evidence>
<gene>
    <name evidence="3" type="ORF">RVR_8809</name>
</gene>
<keyword evidence="2" id="KW-0812">Transmembrane</keyword>
<feature type="transmembrane region" description="Helical" evidence="2">
    <location>
        <begin position="167"/>
        <end position="190"/>
    </location>
</feature>
<proteinExistence type="predicted"/>
<dbReference type="RefSeq" id="WP_202237303.1">
    <property type="nucleotide sequence ID" value="NZ_AP018365.1"/>
</dbReference>
<reference evidence="3 4" key="1">
    <citation type="journal article" date="2010" name="J. Bacteriol.">
        <title>Biochemical characterization of a novel indole prenyltransferase from Streptomyces sp. SN-593.</title>
        <authorList>
            <person name="Takahashi S."/>
            <person name="Takagi H."/>
            <person name="Toyoda A."/>
            <person name="Uramoto M."/>
            <person name="Nogawa T."/>
            <person name="Ueki M."/>
            <person name="Sakaki Y."/>
            <person name="Osada H."/>
        </authorList>
    </citation>
    <scope>NUCLEOTIDE SEQUENCE [LARGE SCALE GENOMIC DNA]</scope>
    <source>
        <strain evidence="3 4">SN-593</strain>
    </source>
</reference>
<dbReference type="InterPro" id="IPR006938">
    <property type="entry name" value="DUF624"/>
</dbReference>
<reference evidence="3 4" key="4">
    <citation type="journal article" date="2020" name="Sci. Rep.">
        <title>beta-carboline chemical signals induce reveromycin production through a LuxR family regulator in Streptomyces sp. SN-593.</title>
        <authorList>
            <person name="Panthee S."/>
            <person name="Kito N."/>
            <person name="Hayashi T."/>
            <person name="Shimizu T."/>
            <person name="Ishikawa J."/>
            <person name="Hamamoto H."/>
            <person name="Osada H."/>
            <person name="Takahashi S."/>
        </authorList>
    </citation>
    <scope>NUCLEOTIDE SEQUENCE [LARGE SCALE GENOMIC DNA]</scope>
    <source>
        <strain evidence="3 4">SN-593</strain>
    </source>
</reference>
<dbReference type="Proteomes" id="UP000595703">
    <property type="component" value="Chromosome"/>
</dbReference>
<sequence length="218" mass="22248">MTSSRASLRGRPAAGGGDGPVLSAERSEHLRTAAETMAVGVLFLVFALPLVTIGAAWCAAAEIVAGWHEGREAPLLRTFARVVRRDLWTGAALEAVVSAVLGATWLEAHAVLRSRMPGRPAEAVALVLVAAAVVAFALLAAGCRAAGGNSWPQAVRTAADLARSVPATVPLIVTAVACVVALVAAIPAFAGFMAGPLAYAVSATVVRAARLRTREAGR</sequence>
<accession>A0A7U3UZ59</accession>
<dbReference type="EMBL" id="AP018365">
    <property type="protein sequence ID" value="BBB01400.1"/>
    <property type="molecule type" value="Genomic_DNA"/>
</dbReference>
<feature type="transmembrane region" description="Helical" evidence="2">
    <location>
        <begin position="124"/>
        <end position="147"/>
    </location>
</feature>
<keyword evidence="2" id="KW-0472">Membrane</keyword>
<feature type="transmembrane region" description="Helical" evidence="2">
    <location>
        <begin position="41"/>
        <end position="67"/>
    </location>
</feature>
<evidence type="ECO:0000313" key="3">
    <source>
        <dbReference type="EMBL" id="BBB01400.1"/>
    </source>
</evidence>
<dbReference type="Pfam" id="PF04854">
    <property type="entry name" value="DUF624"/>
    <property type="match status" value="1"/>
</dbReference>
<evidence type="ECO:0000256" key="1">
    <source>
        <dbReference type="SAM" id="MobiDB-lite"/>
    </source>
</evidence>
<dbReference type="KEGG" id="arev:RVR_8809"/>
<name>A0A7U3UZ59_9ACTN</name>
<keyword evidence="4" id="KW-1185">Reference proteome</keyword>